<feature type="compositionally biased region" description="Basic and acidic residues" evidence="1">
    <location>
        <begin position="109"/>
        <end position="118"/>
    </location>
</feature>
<dbReference type="GO" id="GO:0000428">
    <property type="term" value="C:DNA-directed RNA polymerase complex"/>
    <property type="evidence" value="ECO:0007669"/>
    <property type="project" value="UniProtKB-KW"/>
</dbReference>
<evidence type="ECO:0000256" key="1">
    <source>
        <dbReference type="SAM" id="MobiDB-lite"/>
    </source>
</evidence>
<proteinExistence type="predicted"/>
<keyword evidence="2" id="KW-0804">Transcription</keyword>
<name>A0A1D1YC68_9ARAE</name>
<sequence>MGGGSSLLSVLTALTISGCTFLALALFLSWRAHEEEAGPSTSSSSTPSPSSAGISTDRRHEGIKKKKKTVRFSEGVEDPAGSSREYRTVVLLGGGERTKRAGGDPVGEPQERREKKVAFGDGGGTGGSDQEPPIPGNRRVLYQGLCQYRSQRATLMFYHA</sequence>
<feature type="compositionally biased region" description="Basic residues" evidence="1">
    <location>
        <begin position="61"/>
        <end position="70"/>
    </location>
</feature>
<dbReference type="AlphaFoldDB" id="A0A1D1YC68"/>
<feature type="region of interest" description="Disordered" evidence="1">
    <location>
        <begin position="37"/>
        <end position="137"/>
    </location>
</feature>
<organism evidence="2">
    <name type="scientific">Anthurium amnicola</name>
    <dbReference type="NCBI Taxonomy" id="1678845"/>
    <lineage>
        <taxon>Eukaryota</taxon>
        <taxon>Viridiplantae</taxon>
        <taxon>Streptophyta</taxon>
        <taxon>Embryophyta</taxon>
        <taxon>Tracheophyta</taxon>
        <taxon>Spermatophyta</taxon>
        <taxon>Magnoliopsida</taxon>
        <taxon>Liliopsida</taxon>
        <taxon>Araceae</taxon>
        <taxon>Pothoideae</taxon>
        <taxon>Potheae</taxon>
        <taxon>Anthurium</taxon>
    </lineage>
</organism>
<protein>
    <submittedName>
        <fullName evidence="2">DNA-directed RNA polymerase subunit beta</fullName>
    </submittedName>
</protein>
<reference evidence="2" key="1">
    <citation type="submission" date="2015-07" db="EMBL/GenBank/DDBJ databases">
        <title>Transcriptome Assembly of Anthurium amnicola.</title>
        <authorList>
            <person name="Suzuki J."/>
        </authorList>
    </citation>
    <scope>NUCLEOTIDE SEQUENCE</scope>
</reference>
<gene>
    <name evidence="2" type="primary">rpoC1_9</name>
    <name evidence="2" type="ORF">g.10371</name>
</gene>
<accession>A0A1D1YC68</accession>
<evidence type="ECO:0000313" key="2">
    <source>
        <dbReference type="EMBL" id="JAT52227.1"/>
    </source>
</evidence>
<keyword evidence="2" id="KW-0240">DNA-directed RNA polymerase</keyword>
<feature type="compositionally biased region" description="Low complexity" evidence="1">
    <location>
        <begin position="39"/>
        <end position="51"/>
    </location>
</feature>
<dbReference type="EMBL" id="GDJX01015709">
    <property type="protein sequence ID" value="JAT52227.1"/>
    <property type="molecule type" value="Transcribed_RNA"/>
</dbReference>